<evidence type="ECO:0000313" key="2">
    <source>
        <dbReference type="Proteomes" id="UP000015105"/>
    </source>
</evidence>
<evidence type="ECO:0000313" key="1">
    <source>
        <dbReference type="EnsemblPlants" id="AET7Gv20270500.5"/>
    </source>
</evidence>
<proteinExistence type="predicted"/>
<protein>
    <submittedName>
        <fullName evidence="1">Uncharacterized protein</fullName>
    </submittedName>
</protein>
<reference evidence="1" key="3">
    <citation type="journal article" date="2017" name="Nature">
        <title>Genome sequence of the progenitor of the wheat D genome Aegilops tauschii.</title>
        <authorList>
            <person name="Luo M.C."/>
            <person name="Gu Y.Q."/>
            <person name="Puiu D."/>
            <person name="Wang H."/>
            <person name="Twardziok S.O."/>
            <person name="Deal K.R."/>
            <person name="Huo N."/>
            <person name="Zhu T."/>
            <person name="Wang L."/>
            <person name="Wang Y."/>
            <person name="McGuire P.E."/>
            <person name="Liu S."/>
            <person name="Long H."/>
            <person name="Ramasamy R.K."/>
            <person name="Rodriguez J.C."/>
            <person name="Van S.L."/>
            <person name="Yuan L."/>
            <person name="Wang Z."/>
            <person name="Xia Z."/>
            <person name="Xiao L."/>
            <person name="Anderson O.D."/>
            <person name="Ouyang S."/>
            <person name="Liang Y."/>
            <person name="Zimin A.V."/>
            <person name="Pertea G."/>
            <person name="Qi P."/>
            <person name="Bennetzen J.L."/>
            <person name="Dai X."/>
            <person name="Dawson M.W."/>
            <person name="Muller H.G."/>
            <person name="Kugler K."/>
            <person name="Rivarola-Duarte L."/>
            <person name="Spannagl M."/>
            <person name="Mayer K.F.X."/>
            <person name="Lu F.H."/>
            <person name="Bevan M.W."/>
            <person name="Leroy P."/>
            <person name="Li P."/>
            <person name="You F.M."/>
            <person name="Sun Q."/>
            <person name="Liu Z."/>
            <person name="Lyons E."/>
            <person name="Wicker T."/>
            <person name="Salzberg S.L."/>
            <person name="Devos K.M."/>
            <person name="Dvorak J."/>
        </authorList>
    </citation>
    <scope>NUCLEOTIDE SEQUENCE [LARGE SCALE GENOMIC DNA]</scope>
    <source>
        <strain evidence="1">cv. AL8/78</strain>
    </source>
</reference>
<reference evidence="1" key="4">
    <citation type="submission" date="2019-03" db="UniProtKB">
        <authorList>
            <consortium name="EnsemblPlants"/>
        </authorList>
    </citation>
    <scope>IDENTIFICATION</scope>
</reference>
<reference evidence="2" key="1">
    <citation type="journal article" date="2014" name="Science">
        <title>Ancient hybridizations among the ancestral genomes of bread wheat.</title>
        <authorList>
            <consortium name="International Wheat Genome Sequencing Consortium,"/>
            <person name="Marcussen T."/>
            <person name="Sandve S.R."/>
            <person name="Heier L."/>
            <person name="Spannagl M."/>
            <person name="Pfeifer M."/>
            <person name="Jakobsen K.S."/>
            <person name="Wulff B.B."/>
            <person name="Steuernagel B."/>
            <person name="Mayer K.F."/>
            <person name="Olsen O.A."/>
        </authorList>
    </citation>
    <scope>NUCLEOTIDE SEQUENCE [LARGE SCALE GENOMIC DNA]</scope>
    <source>
        <strain evidence="2">cv. AL8/78</strain>
    </source>
</reference>
<dbReference type="AlphaFoldDB" id="A0A453QPS8"/>
<reference evidence="2" key="2">
    <citation type="journal article" date="2017" name="Nat. Plants">
        <title>The Aegilops tauschii genome reveals multiple impacts of transposons.</title>
        <authorList>
            <person name="Zhao G."/>
            <person name="Zou C."/>
            <person name="Li K."/>
            <person name="Wang K."/>
            <person name="Li T."/>
            <person name="Gao L."/>
            <person name="Zhang X."/>
            <person name="Wang H."/>
            <person name="Yang Z."/>
            <person name="Liu X."/>
            <person name="Jiang W."/>
            <person name="Mao L."/>
            <person name="Kong X."/>
            <person name="Jiao Y."/>
            <person name="Jia J."/>
        </authorList>
    </citation>
    <scope>NUCLEOTIDE SEQUENCE [LARGE SCALE GENOMIC DNA]</scope>
    <source>
        <strain evidence="2">cv. AL8/78</strain>
    </source>
</reference>
<sequence length="67" mass="8062">LKDFFPTMEMRPNPQCSNPACLERQRKNICNQNLLEMQQQRLRWKPKHPQQLNTRFTWITSGTLECS</sequence>
<accession>A0A453QPS8</accession>
<keyword evidence="2" id="KW-1185">Reference proteome</keyword>
<organism evidence="1 2">
    <name type="scientific">Aegilops tauschii subsp. strangulata</name>
    <name type="common">Goatgrass</name>
    <dbReference type="NCBI Taxonomy" id="200361"/>
    <lineage>
        <taxon>Eukaryota</taxon>
        <taxon>Viridiplantae</taxon>
        <taxon>Streptophyta</taxon>
        <taxon>Embryophyta</taxon>
        <taxon>Tracheophyta</taxon>
        <taxon>Spermatophyta</taxon>
        <taxon>Magnoliopsida</taxon>
        <taxon>Liliopsida</taxon>
        <taxon>Poales</taxon>
        <taxon>Poaceae</taxon>
        <taxon>BOP clade</taxon>
        <taxon>Pooideae</taxon>
        <taxon>Triticodae</taxon>
        <taxon>Triticeae</taxon>
        <taxon>Triticinae</taxon>
        <taxon>Aegilops</taxon>
    </lineage>
</organism>
<reference evidence="1" key="5">
    <citation type="journal article" date="2021" name="G3 (Bethesda)">
        <title>Aegilops tauschii genome assembly Aet v5.0 features greater sequence contiguity and improved annotation.</title>
        <authorList>
            <person name="Wang L."/>
            <person name="Zhu T."/>
            <person name="Rodriguez J.C."/>
            <person name="Deal K.R."/>
            <person name="Dubcovsky J."/>
            <person name="McGuire P.E."/>
            <person name="Lux T."/>
            <person name="Spannagl M."/>
            <person name="Mayer K.F.X."/>
            <person name="Baldrich P."/>
            <person name="Meyers B.C."/>
            <person name="Huo N."/>
            <person name="Gu Y.Q."/>
            <person name="Zhou H."/>
            <person name="Devos K.M."/>
            <person name="Bennetzen J.L."/>
            <person name="Unver T."/>
            <person name="Budak H."/>
            <person name="Gulick P.J."/>
            <person name="Galiba G."/>
            <person name="Kalapos B."/>
            <person name="Nelson D.R."/>
            <person name="Li P."/>
            <person name="You F.M."/>
            <person name="Luo M.C."/>
            <person name="Dvorak J."/>
        </authorList>
    </citation>
    <scope>NUCLEOTIDE SEQUENCE [LARGE SCALE GENOMIC DNA]</scope>
    <source>
        <strain evidence="1">cv. AL8/78</strain>
    </source>
</reference>
<dbReference type="EnsemblPlants" id="AET7Gv20270500.5">
    <property type="protein sequence ID" value="AET7Gv20270500.5"/>
    <property type="gene ID" value="AET7Gv20270500"/>
</dbReference>
<dbReference type="Gramene" id="AET7Gv20270500.5">
    <property type="protein sequence ID" value="AET7Gv20270500.5"/>
    <property type="gene ID" value="AET7Gv20270500"/>
</dbReference>
<name>A0A453QPS8_AEGTS</name>
<dbReference type="Proteomes" id="UP000015105">
    <property type="component" value="Chromosome 7D"/>
</dbReference>